<evidence type="ECO:0000313" key="1">
    <source>
        <dbReference type="EMBL" id="GII05042.1"/>
    </source>
</evidence>
<keyword evidence="2" id="KW-1185">Reference proteome</keyword>
<organism evidence="1 2">
    <name type="scientific">Planobispora takensis</name>
    <dbReference type="NCBI Taxonomy" id="1367882"/>
    <lineage>
        <taxon>Bacteria</taxon>
        <taxon>Bacillati</taxon>
        <taxon>Actinomycetota</taxon>
        <taxon>Actinomycetes</taxon>
        <taxon>Streptosporangiales</taxon>
        <taxon>Streptosporangiaceae</taxon>
        <taxon>Planobispora</taxon>
    </lineage>
</organism>
<accession>A0A8J3T2T4</accession>
<dbReference type="Proteomes" id="UP000634476">
    <property type="component" value="Unassembled WGS sequence"/>
</dbReference>
<evidence type="ECO:0000313" key="2">
    <source>
        <dbReference type="Proteomes" id="UP000634476"/>
    </source>
</evidence>
<dbReference type="EMBL" id="BOOK01000061">
    <property type="protein sequence ID" value="GII05042.1"/>
    <property type="molecule type" value="Genomic_DNA"/>
</dbReference>
<proteinExistence type="predicted"/>
<sequence>MLDQMTLYPVADDELLAPGGRVVIRTYGVGSAAAGGGAALGVSYRTWVTGVRDQPRYWSWGHFEDARQGHRMVVEWLTGRGPRPGPAQAA</sequence>
<protein>
    <submittedName>
        <fullName evidence="1">Uncharacterized protein</fullName>
    </submittedName>
</protein>
<gene>
    <name evidence="1" type="ORF">Pta02_70500</name>
</gene>
<reference evidence="1" key="1">
    <citation type="submission" date="2021-01" db="EMBL/GenBank/DDBJ databases">
        <title>Whole genome shotgun sequence of Planobispora takensis NBRC 109077.</title>
        <authorList>
            <person name="Komaki H."/>
            <person name="Tamura T."/>
        </authorList>
    </citation>
    <scope>NUCLEOTIDE SEQUENCE</scope>
    <source>
        <strain evidence="1">NBRC 109077</strain>
    </source>
</reference>
<dbReference type="AlphaFoldDB" id="A0A8J3T2T4"/>
<name>A0A8J3T2T4_9ACTN</name>
<comment type="caution">
    <text evidence="1">The sequence shown here is derived from an EMBL/GenBank/DDBJ whole genome shotgun (WGS) entry which is preliminary data.</text>
</comment>